<proteinExistence type="predicted"/>
<reference evidence="2 3" key="1">
    <citation type="submission" date="2020-08" db="EMBL/GenBank/DDBJ databases">
        <authorList>
            <person name="Koutsovoulos G."/>
            <person name="Danchin GJ E."/>
        </authorList>
    </citation>
    <scope>NUCLEOTIDE SEQUENCE [LARGE SCALE GENOMIC DNA]</scope>
</reference>
<protein>
    <recommendedName>
        <fullName evidence="1">Reverse transcriptase domain-containing protein</fullName>
    </recommendedName>
</protein>
<dbReference type="Proteomes" id="UP000580250">
    <property type="component" value="Unassembled WGS sequence"/>
</dbReference>
<dbReference type="EMBL" id="CAJEWN010004189">
    <property type="protein sequence ID" value="CAD2209435.1"/>
    <property type="molecule type" value="Genomic_DNA"/>
</dbReference>
<evidence type="ECO:0000313" key="2">
    <source>
        <dbReference type="EMBL" id="CAD2209435.1"/>
    </source>
</evidence>
<dbReference type="PRINTS" id="PR01345">
    <property type="entry name" value="CERVTRCPTASE"/>
</dbReference>
<comment type="caution">
    <text evidence="2">The sequence shown here is derived from an EMBL/GenBank/DDBJ whole genome shotgun (WGS) entry which is preliminary data.</text>
</comment>
<organism evidence="2 3">
    <name type="scientific">Meloidogyne enterolobii</name>
    <name type="common">Root-knot nematode worm</name>
    <name type="synonym">Meloidogyne mayaguensis</name>
    <dbReference type="NCBI Taxonomy" id="390850"/>
    <lineage>
        <taxon>Eukaryota</taxon>
        <taxon>Metazoa</taxon>
        <taxon>Ecdysozoa</taxon>
        <taxon>Nematoda</taxon>
        <taxon>Chromadorea</taxon>
        <taxon>Rhabditida</taxon>
        <taxon>Tylenchina</taxon>
        <taxon>Tylenchomorpha</taxon>
        <taxon>Tylenchoidea</taxon>
        <taxon>Meloidogynidae</taxon>
        <taxon>Meloidogyninae</taxon>
        <taxon>Meloidogyne</taxon>
    </lineage>
</organism>
<evidence type="ECO:0000313" key="3">
    <source>
        <dbReference type="Proteomes" id="UP000580250"/>
    </source>
</evidence>
<dbReference type="SUPFAM" id="SSF56672">
    <property type="entry name" value="DNA/RNA polymerases"/>
    <property type="match status" value="1"/>
</dbReference>
<dbReference type="OrthoDB" id="5864445at2759"/>
<dbReference type="CDD" id="cd01650">
    <property type="entry name" value="RT_nLTR_like"/>
    <property type="match status" value="1"/>
</dbReference>
<gene>
    <name evidence="2" type="ORF">MENT_LOCUS63596</name>
</gene>
<dbReference type="PANTHER" id="PTHR33332">
    <property type="entry name" value="REVERSE TRANSCRIPTASE DOMAIN-CONTAINING PROTEIN"/>
    <property type="match status" value="1"/>
</dbReference>
<dbReference type="InterPro" id="IPR000477">
    <property type="entry name" value="RT_dom"/>
</dbReference>
<accession>A0A6V7YD47</accession>
<dbReference type="PROSITE" id="PS50878">
    <property type="entry name" value="RT_POL"/>
    <property type="match status" value="1"/>
</dbReference>
<dbReference type="AlphaFoldDB" id="A0A6V7YD47"/>
<sequence length="373" mass="43794">MDDFYNAIQDGYNIDIIYIDFAKAFDTVPINILLDKLEKAGITGKVYAFLKNFISDRTFKIKIGNQLSHNYETFSGVPQGSVLGPLLFLIFINDLPNEIPEDVGVKLYADDVKLYIAHKNGIEREQLNNVLRILEKWTELNGLEISPSKCFALYLGKNNMKREYTIHGLKVQETECIRDLGILIDSKISFNNHINMIIKNAYLKSSQIIRIIKSRNLNLLVNIYKTYIRPQLEYATEVWNPQMKYQIEKIEKIQKLFTKNIYKKCGLIKVPYEERLNTCKLEKLLDRRKVADLSTAFKIIKGFTSLNSQKYFNLSNRSFRRPLLLRTKKYTNKTKNNFFHRVVNNWNKLPTEPFKINDPKKFRSLIKQYSIKY</sequence>
<name>A0A6V7YD47_MELEN</name>
<feature type="domain" description="Reverse transcriptase" evidence="1">
    <location>
        <begin position="1"/>
        <end position="171"/>
    </location>
</feature>
<evidence type="ECO:0000259" key="1">
    <source>
        <dbReference type="PROSITE" id="PS50878"/>
    </source>
</evidence>
<dbReference type="Pfam" id="PF00078">
    <property type="entry name" value="RVT_1"/>
    <property type="match status" value="1"/>
</dbReference>
<dbReference type="InterPro" id="IPR043502">
    <property type="entry name" value="DNA/RNA_pol_sf"/>
</dbReference>